<dbReference type="GO" id="GO:0032580">
    <property type="term" value="C:Golgi cisterna membrane"/>
    <property type="evidence" value="ECO:0007669"/>
    <property type="project" value="UniProtKB-SubCell"/>
</dbReference>
<accession>A0A7R9A6G8</accession>
<evidence type="ECO:0000313" key="4">
    <source>
        <dbReference type="EMBL" id="CAD7244757.1"/>
    </source>
</evidence>
<keyword evidence="3" id="KW-0735">Signal-anchor</keyword>
<dbReference type="CDD" id="cd11301">
    <property type="entry name" value="Fut1_Fut2_like"/>
    <property type="match status" value="1"/>
</dbReference>
<keyword evidence="1 3" id="KW-0328">Glycosyltransferase</keyword>
<dbReference type="PANTHER" id="PTHR11927:SF9">
    <property type="entry name" value="L-FUCOSYLTRANSFERASE"/>
    <property type="match status" value="1"/>
</dbReference>
<dbReference type="OrthoDB" id="10010525at2759"/>
<dbReference type="UniPathway" id="UPA00378"/>
<dbReference type="GO" id="GO:0008107">
    <property type="term" value="F:galactoside 2-alpha-L-fucosyltransferase activity"/>
    <property type="evidence" value="ECO:0007669"/>
    <property type="project" value="InterPro"/>
</dbReference>
<dbReference type="EMBL" id="LR900220">
    <property type="protein sequence ID" value="CAD7244757.1"/>
    <property type="molecule type" value="Genomic_DNA"/>
</dbReference>
<keyword evidence="3" id="KW-0333">Golgi apparatus</keyword>
<dbReference type="Proteomes" id="UP000677054">
    <property type="component" value="Unassembled WGS sequence"/>
</dbReference>
<evidence type="ECO:0000256" key="2">
    <source>
        <dbReference type="ARBA" id="ARBA00022679"/>
    </source>
</evidence>
<dbReference type="PANTHER" id="PTHR11927">
    <property type="entry name" value="GALACTOSIDE 2-L-FUCOSYLTRANSFERASE"/>
    <property type="match status" value="1"/>
</dbReference>
<protein>
    <recommendedName>
        <fullName evidence="3">L-Fucosyltransferase</fullName>
        <ecNumber evidence="3">2.4.1.-</ecNumber>
    </recommendedName>
</protein>
<organism evidence="4">
    <name type="scientific">Darwinula stevensoni</name>
    <dbReference type="NCBI Taxonomy" id="69355"/>
    <lineage>
        <taxon>Eukaryota</taxon>
        <taxon>Metazoa</taxon>
        <taxon>Ecdysozoa</taxon>
        <taxon>Arthropoda</taxon>
        <taxon>Crustacea</taxon>
        <taxon>Oligostraca</taxon>
        <taxon>Ostracoda</taxon>
        <taxon>Podocopa</taxon>
        <taxon>Podocopida</taxon>
        <taxon>Darwinulocopina</taxon>
        <taxon>Darwinuloidea</taxon>
        <taxon>Darwinulidae</taxon>
        <taxon>Darwinula</taxon>
    </lineage>
</organism>
<keyword evidence="3" id="KW-0812">Transmembrane</keyword>
<dbReference type="Pfam" id="PF01531">
    <property type="entry name" value="Glyco_transf_11"/>
    <property type="match status" value="1"/>
</dbReference>
<keyword evidence="5" id="KW-1185">Reference proteome</keyword>
<comment type="similarity">
    <text evidence="3">Belongs to the glycosyltransferase 11 family.</text>
</comment>
<comment type="subcellular location">
    <subcellularLocation>
        <location evidence="3">Golgi apparatus</location>
        <location evidence="3">Golgi stack membrane</location>
        <topology evidence="3">Single-pass type II membrane protein</topology>
    </subcellularLocation>
</comment>
<dbReference type="InterPro" id="IPR002516">
    <property type="entry name" value="Glyco_trans_11"/>
</dbReference>
<gene>
    <name evidence="4" type="ORF">DSTB1V02_LOCUS4644</name>
</gene>
<evidence type="ECO:0000313" key="5">
    <source>
        <dbReference type="Proteomes" id="UP000677054"/>
    </source>
</evidence>
<dbReference type="AlphaFoldDB" id="A0A7R9A6G8"/>
<keyword evidence="3" id="KW-0325">Glycoprotein</keyword>
<dbReference type="EMBL" id="CAJPEV010000703">
    <property type="protein sequence ID" value="CAG0887765.1"/>
    <property type="molecule type" value="Genomic_DNA"/>
</dbReference>
<name>A0A7R9A6G8_9CRUS</name>
<comment type="pathway">
    <text evidence="3">Protein modification; protein glycosylation.</text>
</comment>
<sequence>MRRDLSRFKSVSCVLALVMVATIVSFKELISPTPFSKQYRKHLETGDMPEDLRGLRLTNQTQKTKIFSTHFDVAERDSGLWLEFPLTDEQCRNVTFVTVTNRGRLGNMIGEYASVFSYGMEYGKIPVLSGNLLESLLPLFPHLSLRRENETGCSPRNWTEMGIPPGNDPRFVRDNDIFLPGFPNYSKLHHKFRREWMPDFRFDSKLVQRTESFFPSLSVTYGGDSTFIGIHVRRTDQIAYNKEKHEAGTVSAGYYKRAMEHFGLIFSKVVFVLASDDLKWSRENVENVDENMPIVFVEGKDRDFDFTVLSHCNHSIVSVGTFGFFAAYFSGGLVIAPKIISKSPLAIEHLVSHAGLDNWIFIPN</sequence>
<evidence type="ECO:0000256" key="3">
    <source>
        <dbReference type="RuleBase" id="RU363129"/>
    </source>
</evidence>
<dbReference type="GO" id="GO:0005975">
    <property type="term" value="P:carbohydrate metabolic process"/>
    <property type="evidence" value="ECO:0007669"/>
    <property type="project" value="InterPro"/>
</dbReference>
<reference evidence="4" key="1">
    <citation type="submission" date="2020-11" db="EMBL/GenBank/DDBJ databases">
        <authorList>
            <person name="Tran Van P."/>
        </authorList>
    </citation>
    <scope>NUCLEOTIDE SEQUENCE</scope>
</reference>
<evidence type="ECO:0000256" key="1">
    <source>
        <dbReference type="ARBA" id="ARBA00022676"/>
    </source>
</evidence>
<dbReference type="EC" id="2.4.1.-" evidence="3"/>
<keyword evidence="2 3" id="KW-0808">Transferase</keyword>
<proteinExistence type="inferred from homology"/>